<dbReference type="InParanoid" id="A0A1E7FTN1"/>
<reference evidence="6 7" key="1">
    <citation type="submission" date="2016-09" db="EMBL/GenBank/DDBJ databases">
        <title>Extensive genetic diversity and differential bi-allelic expression allows diatom success in the polar Southern Ocean.</title>
        <authorList>
            <consortium name="DOE Joint Genome Institute"/>
            <person name="Mock T."/>
            <person name="Otillar R.P."/>
            <person name="Strauss J."/>
            <person name="Dupont C."/>
            <person name="Frickenhaus S."/>
            <person name="Maumus F."/>
            <person name="Mcmullan M."/>
            <person name="Sanges R."/>
            <person name="Schmutz J."/>
            <person name="Toseland A."/>
            <person name="Valas R."/>
            <person name="Veluchamy A."/>
            <person name="Ward B.J."/>
            <person name="Allen A."/>
            <person name="Barry K."/>
            <person name="Falciatore A."/>
            <person name="Ferrante M."/>
            <person name="Fortunato A.E."/>
            <person name="Gloeckner G."/>
            <person name="Gruber A."/>
            <person name="Hipkin R."/>
            <person name="Janech M."/>
            <person name="Kroth P."/>
            <person name="Leese F."/>
            <person name="Lindquist E."/>
            <person name="Lyon B.R."/>
            <person name="Martin J."/>
            <person name="Mayer C."/>
            <person name="Parker M."/>
            <person name="Quesneville H."/>
            <person name="Raymond J."/>
            <person name="Uhlig C."/>
            <person name="Valentin K.U."/>
            <person name="Worden A.Z."/>
            <person name="Armbrust E.V."/>
            <person name="Bowler C."/>
            <person name="Green B."/>
            <person name="Moulton V."/>
            <person name="Van Oosterhout C."/>
            <person name="Grigoriev I."/>
        </authorList>
    </citation>
    <scope>NUCLEOTIDE SEQUENCE [LARGE SCALE GENOMIC DNA]</scope>
    <source>
        <strain evidence="6 7">CCMP1102</strain>
    </source>
</reference>
<keyword evidence="1" id="KW-0479">Metal-binding</keyword>
<dbReference type="GO" id="GO:0008270">
    <property type="term" value="F:zinc ion binding"/>
    <property type="evidence" value="ECO:0007669"/>
    <property type="project" value="UniProtKB-KW"/>
</dbReference>
<keyword evidence="7" id="KW-1185">Reference proteome</keyword>
<dbReference type="PANTHER" id="PTHR46858:SF5">
    <property type="entry name" value="E3 UBIQUITIN-PROTEIN LIGASE APD1-RELATED"/>
    <property type="match status" value="1"/>
</dbReference>
<dbReference type="AlphaFoldDB" id="A0A1E7FTN1"/>
<dbReference type="Proteomes" id="UP000095751">
    <property type="component" value="Unassembled WGS sequence"/>
</dbReference>
<name>A0A1E7FTN1_9STRA</name>
<gene>
    <name evidence="6" type="ORF">FRACYDRAFT_235081</name>
</gene>
<evidence type="ECO:0000313" key="7">
    <source>
        <dbReference type="Proteomes" id="UP000095751"/>
    </source>
</evidence>
<dbReference type="PANTHER" id="PTHR46858">
    <property type="entry name" value="OS05G0521000 PROTEIN"/>
    <property type="match status" value="1"/>
</dbReference>
<proteinExistence type="predicted"/>
<dbReference type="SUPFAM" id="SSF57850">
    <property type="entry name" value="RING/U-box"/>
    <property type="match status" value="1"/>
</dbReference>
<evidence type="ECO:0000259" key="5">
    <source>
        <dbReference type="PROSITE" id="PS50089"/>
    </source>
</evidence>
<dbReference type="InterPro" id="IPR013083">
    <property type="entry name" value="Znf_RING/FYVE/PHD"/>
</dbReference>
<evidence type="ECO:0000256" key="1">
    <source>
        <dbReference type="ARBA" id="ARBA00022723"/>
    </source>
</evidence>
<protein>
    <recommendedName>
        <fullName evidence="5">RING-type domain-containing protein</fullName>
    </recommendedName>
</protein>
<dbReference type="EMBL" id="KV784354">
    <property type="protein sequence ID" value="OEU21455.1"/>
    <property type="molecule type" value="Genomic_DNA"/>
</dbReference>
<evidence type="ECO:0000256" key="4">
    <source>
        <dbReference type="PROSITE-ProRule" id="PRU00175"/>
    </source>
</evidence>
<dbReference type="PROSITE" id="PS50089">
    <property type="entry name" value="ZF_RING_2"/>
    <property type="match status" value="1"/>
</dbReference>
<evidence type="ECO:0000256" key="3">
    <source>
        <dbReference type="ARBA" id="ARBA00022833"/>
    </source>
</evidence>
<accession>A0A1E7FTN1</accession>
<keyword evidence="2 4" id="KW-0863">Zinc-finger</keyword>
<evidence type="ECO:0000313" key="6">
    <source>
        <dbReference type="EMBL" id="OEU21455.1"/>
    </source>
</evidence>
<feature type="domain" description="RING-type" evidence="5">
    <location>
        <begin position="171"/>
        <end position="210"/>
    </location>
</feature>
<dbReference type="KEGG" id="fcy:FRACYDRAFT_235081"/>
<sequence length="227" mass="26184">MSSSTATMCIETILSSSSTRWSSVRRYVERNMEPLENYPQLKEIVQDEIAEKFLDAFSETRGNVHIINWDELPLILSSQIVDSLNRYTKRNMERHEIKNNPQLKKLVQAEIEKQLDVAIRDGTLQSKNWDGTLVSHLGYKNWDNARLIYSEREPDREELNDGLITNDLGTCIICLHNQRTTAFGPCGHICACLSCGGEFLWRQNHCPLCNKHATHIMKYFPDDSNRP</sequence>
<dbReference type="Gene3D" id="3.30.40.10">
    <property type="entry name" value="Zinc/RING finger domain, C3HC4 (zinc finger)"/>
    <property type="match status" value="1"/>
</dbReference>
<dbReference type="GO" id="GO:0061630">
    <property type="term" value="F:ubiquitin protein ligase activity"/>
    <property type="evidence" value="ECO:0007669"/>
    <property type="project" value="TreeGrafter"/>
</dbReference>
<dbReference type="GO" id="GO:0016567">
    <property type="term" value="P:protein ubiquitination"/>
    <property type="evidence" value="ECO:0007669"/>
    <property type="project" value="TreeGrafter"/>
</dbReference>
<dbReference type="OrthoDB" id="7701469at2759"/>
<evidence type="ECO:0000256" key="2">
    <source>
        <dbReference type="ARBA" id="ARBA00022771"/>
    </source>
</evidence>
<dbReference type="InterPro" id="IPR001841">
    <property type="entry name" value="Znf_RING"/>
</dbReference>
<dbReference type="Pfam" id="PF13920">
    <property type="entry name" value="zf-C3HC4_3"/>
    <property type="match status" value="1"/>
</dbReference>
<organism evidence="6 7">
    <name type="scientific">Fragilariopsis cylindrus CCMP1102</name>
    <dbReference type="NCBI Taxonomy" id="635003"/>
    <lineage>
        <taxon>Eukaryota</taxon>
        <taxon>Sar</taxon>
        <taxon>Stramenopiles</taxon>
        <taxon>Ochrophyta</taxon>
        <taxon>Bacillariophyta</taxon>
        <taxon>Bacillariophyceae</taxon>
        <taxon>Bacillariophycidae</taxon>
        <taxon>Bacillariales</taxon>
        <taxon>Bacillariaceae</taxon>
        <taxon>Fragilariopsis</taxon>
    </lineage>
</organism>
<keyword evidence="3" id="KW-0862">Zinc</keyword>